<feature type="domain" description="SUN" evidence="6">
    <location>
        <begin position="311"/>
        <end position="415"/>
    </location>
</feature>
<feature type="transmembrane region" description="Helical" evidence="5">
    <location>
        <begin position="178"/>
        <end position="197"/>
    </location>
</feature>
<evidence type="ECO:0000256" key="3">
    <source>
        <dbReference type="ARBA" id="ARBA00022989"/>
    </source>
</evidence>
<comment type="subcellular location">
    <subcellularLocation>
        <location evidence="1">Membrane</location>
    </subcellularLocation>
</comment>
<dbReference type="Gene3D" id="2.60.120.260">
    <property type="entry name" value="Galactose-binding domain-like"/>
    <property type="match status" value="1"/>
</dbReference>
<evidence type="ECO:0000313" key="7">
    <source>
        <dbReference type="EMBL" id="KAF2893224.1"/>
    </source>
</evidence>
<gene>
    <name evidence="7" type="ORF">ILUMI_12943</name>
</gene>
<organism evidence="7 8">
    <name type="scientific">Ignelater luminosus</name>
    <name type="common">Cucubano</name>
    <name type="synonym">Pyrophorus luminosus</name>
    <dbReference type="NCBI Taxonomy" id="2038154"/>
    <lineage>
        <taxon>Eukaryota</taxon>
        <taxon>Metazoa</taxon>
        <taxon>Ecdysozoa</taxon>
        <taxon>Arthropoda</taxon>
        <taxon>Hexapoda</taxon>
        <taxon>Insecta</taxon>
        <taxon>Pterygota</taxon>
        <taxon>Neoptera</taxon>
        <taxon>Endopterygota</taxon>
        <taxon>Coleoptera</taxon>
        <taxon>Polyphaga</taxon>
        <taxon>Elateriformia</taxon>
        <taxon>Elateroidea</taxon>
        <taxon>Elateridae</taxon>
        <taxon>Agrypninae</taxon>
        <taxon>Pyrophorini</taxon>
        <taxon>Ignelater</taxon>
    </lineage>
</organism>
<protein>
    <recommendedName>
        <fullName evidence="6">SUN domain-containing protein</fullName>
    </recommendedName>
</protein>
<keyword evidence="2 5" id="KW-0812">Transmembrane</keyword>
<comment type="caution">
    <text evidence="7">The sequence shown here is derived from an EMBL/GenBank/DDBJ whole genome shotgun (WGS) entry which is preliminary data.</text>
</comment>
<dbReference type="PANTHER" id="PTHR12911:SF8">
    <property type="entry name" value="KLAROID PROTEIN-RELATED"/>
    <property type="match status" value="1"/>
</dbReference>
<keyword evidence="3 5" id="KW-1133">Transmembrane helix</keyword>
<name>A0A8K0CVF6_IGNLU</name>
<dbReference type="EMBL" id="VTPC01008133">
    <property type="protein sequence ID" value="KAF2893224.1"/>
    <property type="molecule type" value="Genomic_DNA"/>
</dbReference>
<accession>A0A8K0CVF6</accession>
<dbReference type="AlphaFoldDB" id="A0A8K0CVF6"/>
<proteinExistence type="predicted"/>
<keyword evidence="8" id="KW-1185">Reference proteome</keyword>
<dbReference type="Pfam" id="PF07738">
    <property type="entry name" value="Sad1_UNC"/>
    <property type="match status" value="1"/>
</dbReference>
<dbReference type="GO" id="GO:0043495">
    <property type="term" value="F:protein-membrane adaptor activity"/>
    <property type="evidence" value="ECO:0007669"/>
    <property type="project" value="TreeGrafter"/>
</dbReference>
<evidence type="ECO:0000259" key="6">
    <source>
        <dbReference type="PROSITE" id="PS51469"/>
    </source>
</evidence>
<dbReference type="GO" id="GO:0034993">
    <property type="term" value="C:meiotic nuclear membrane microtubule tethering complex"/>
    <property type="evidence" value="ECO:0007669"/>
    <property type="project" value="TreeGrafter"/>
</dbReference>
<evidence type="ECO:0000256" key="4">
    <source>
        <dbReference type="ARBA" id="ARBA00023136"/>
    </source>
</evidence>
<reference evidence="7" key="1">
    <citation type="submission" date="2019-08" db="EMBL/GenBank/DDBJ databases">
        <title>The genome of the North American firefly Photinus pyralis.</title>
        <authorList>
            <consortium name="Photinus pyralis genome working group"/>
            <person name="Fallon T.R."/>
            <person name="Sander Lower S.E."/>
            <person name="Weng J.-K."/>
        </authorList>
    </citation>
    <scope>NUCLEOTIDE SEQUENCE</scope>
    <source>
        <strain evidence="7">TRF0915ILg1</strain>
        <tissue evidence="7">Whole body</tissue>
    </source>
</reference>
<dbReference type="InterPro" id="IPR045119">
    <property type="entry name" value="SUN1-5"/>
</dbReference>
<dbReference type="InterPro" id="IPR012919">
    <property type="entry name" value="SUN_dom"/>
</dbReference>
<dbReference type="PROSITE" id="PS51469">
    <property type="entry name" value="SUN"/>
    <property type="match status" value="1"/>
</dbReference>
<dbReference type="Proteomes" id="UP000801492">
    <property type="component" value="Unassembled WGS sequence"/>
</dbReference>
<dbReference type="PANTHER" id="PTHR12911">
    <property type="entry name" value="SAD1/UNC-84-LIKE PROTEIN-RELATED"/>
    <property type="match status" value="1"/>
</dbReference>
<evidence type="ECO:0000256" key="2">
    <source>
        <dbReference type="ARBA" id="ARBA00022692"/>
    </source>
</evidence>
<evidence type="ECO:0000256" key="5">
    <source>
        <dbReference type="SAM" id="Phobius"/>
    </source>
</evidence>
<keyword evidence="4 5" id="KW-0472">Membrane</keyword>
<evidence type="ECO:0000256" key="1">
    <source>
        <dbReference type="ARBA" id="ARBA00004370"/>
    </source>
</evidence>
<evidence type="ECO:0000313" key="8">
    <source>
        <dbReference type="Proteomes" id="UP000801492"/>
    </source>
</evidence>
<sequence>MTSKLYNNVTSLSRSSLLFDESDDLHSVAGNVLNLDHPIYPYYTRSVARLSARSSNSGASLSNSSITRHSVTLNLSHCSRNSIRTKERKNSKRLTSSDSFTTASNQTNIDQNLRISSNCSVGLADCNRARVNGVLRNLSGTGSRNLSTLQVVPFAHQSNADNVIAMDFPNNNCPSKTWRFFSILAFIGLIAMIAVHIHNNLANSKSFLSKVEDDLCRIKEEIERMKNSVVKGTKTQLESMEKDTRQKLDTVERLLRDIRKEKKATPSTSFPSCAKSDGDEGGIRAIVAQLLEEYSADKTGKTDFALESAGGSIVSCSRDTQPYNPASGLTTLFGIPICYKSNGPRSIIQPTVLPGECWAFKGTSGAVTIKLLGPVFINGVSLEHISKAISPSGEIDSAPKEFSIGKEKMRLPPYS</sequence>
<dbReference type="OrthoDB" id="342281at2759"/>